<dbReference type="CDD" id="cd06260">
    <property type="entry name" value="DUF820-like"/>
    <property type="match status" value="1"/>
</dbReference>
<dbReference type="EMBL" id="JAIHOM010000102">
    <property type="protein sequence ID" value="MCW6037998.1"/>
    <property type="molecule type" value="Genomic_DNA"/>
</dbReference>
<dbReference type="Proteomes" id="UP001526426">
    <property type="component" value="Unassembled WGS sequence"/>
</dbReference>
<accession>A0ABT3L916</accession>
<dbReference type="RefSeq" id="WP_321161034.1">
    <property type="nucleotide sequence ID" value="NZ_JAIHOM010000102.1"/>
</dbReference>
<evidence type="ECO:0000313" key="4">
    <source>
        <dbReference type="Proteomes" id="UP001526426"/>
    </source>
</evidence>
<sequence>MYDLPSEEVGEPGLPDQFHPLQAKLLRLTFQPGNYDPEQVFSAMDLNVYYDENHTRRYKRPDWFGVVGVPRLYENRDLRLSYVVWQEGVSPSLVVELLSPSTQGQDLGQVEAEADGTPTKWEVYEQILRVPYYVVYDRMMEGFRGFELERGATAESPRYVEVEVRENRWWLEGLELGVGLWQGTYENVNRLWLRFYGSSGDWIPTPTEEERQARESAEQREEWERQARESAEQRQEEERQTRESAEQRQEEERRAREAAEERAERFRRLLMENGINPDEI</sequence>
<keyword evidence="3" id="KW-0255">Endonuclease</keyword>
<evidence type="ECO:0000259" key="2">
    <source>
        <dbReference type="Pfam" id="PF05685"/>
    </source>
</evidence>
<evidence type="ECO:0000313" key="3">
    <source>
        <dbReference type="EMBL" id="MCW6037998.1"/>
    </source>
</evidence>
<dbReference type="InterPro" id="IPR008538">
    <property type="entry name" value="Uma2"/>
</dbReference>
<dbReference type="Pfam" id="PF05685">
    <property type="entry name" value="Uma2"/>
    <property type="match status" value="1"/>
</dbReference>
<dbReference type="PANTHER" id="PTHR33352">
    <property type="entry name" value="SLR1095 PROTEIN"/>
    <property type="match status" value="1"/>
</dbReference>
<feature type="domain" description="Putative restriction endonuclease" evidence="2">
    <location>
        <begin position="13"/>
        <end position="177"/>
    </location>
</feature>
<evidence type="ECO:0000256" key="1">
    <source>
        <dbReference type="SAM" id="MobiDB-lite"/>
    </source>
</evidence>
<feature type="compositionally biased region" description="Basic and acidic residues" evidence="1">
    <location>
        <begin position="208"/>
        <end position="258"/>
    </location>
</feature>
<proteinExistence type="predicted"/>
<organism evidence="3 4">
    <name type="scientific">Spirulina subsalsa FACHB-351</name>
    <dbReference type="NCBI Taxonomy" id="234711"/>
    <lineage>
        <taxon>Bacteria</taxon>
        <taxon>Bacillati</taxon>
        <taxon>Cyanobacteriota</taxon>
        <taxon>Cyanophyceae</taxon>
        <taxon>Spirulinales</taxon>
        <taxon>Spirulinaceae</taxon>
        <taxon>Spirulina</taxon>
    </lineage>
</organism>
<protein>
    <submittedName>
        <fullName evidence="3">Uma2 family endonuclease</fullName>
    </submittedName>
</protein>
<name>A0ABT3L916_9CYAN</name>
<dbReference type="PANTHER" id="PTHR33352:SF3">
    <property type="entry name" value="SLR1612 PROTEIN"/>
    <property type="match status" value="1"/>
</dbReference>
<keyword evidence="3" id="KW-0378">Hydrolase</keyword>
<keyword evidence="3" id="KW-0540">Nuclease</keyword>
<reference evidence="3 4" key="1">
    <citation type="submission" date="2021-08" db="EMBL/GenBank/DDBJ databases">
        <title>Draft genome sequence of Spirulina subsalsa with high tolerance to salinity and hype-accumulation of phycocyanin.</title>
        <authorList>
            <person name="Pei H."/>
            <person name="Jiang L."/>
        </authorList>
    </citation>
    <scope>NUCLEOTIDE SEQUENCE [LARGE SCALE GENOMIC DNA]</scope>
    <source>
        <strain evidence="3 4">FACHB-351</strain>
    </source>
</reference>
<gene>
    <name evidence="3" type="ORF">K4A83_17220</name>
</gene>
<feature type="region of interest" description="Disordered" evidence="1">
    <location>
        <begin position="203"/>
        <end position="258"/>
    </location>
</feature>
<dbReference type="GO" id="GO:0004519">
    <property type="term" value="F:endonuclease activity"/>
    <property type="evidence" value="ECO:0007669"/>
    <property type="project" value="UniProtKB-KW"/>
</dbReference>
<keyword evidence="4" id="KW-1185">Reference proteome</keyword>
<comment type="caution">
    <text evidence="3">The sequence shown here is derived from an EMBL/GenBank/DDBJ whole genome shotgun (WGS) entry which is preliminary data.</text>
</comment>